<dbReference type="AlphaFoldDB" id="A0A4Y2QZH4"/>
<protein>
    <submittedName>
        <fullName evidence="1">Uncharacterized protein</fullName>
    </submittedName>
</protein>
<evidence type="ECO:0000313" key="1">
    <source>
        <dbReference type="EMBL" id="GBN68731.1"/>
    </source>
</evidence>
<evidence type="ECO:0000313" key="2">
    <source>
        <dbReference type="Proteomes" id="UP000499080"/>
    </source>
</evidence>
<dbReference type="Proteomes" id="UP000499080">
    <property type="component" value="Unassembled WGS sequence"/>
</dbReference>
<keyword evidence="2" id="KW-1185">Reference proteome</keyword>
<accession>A0A4Y2QZH4</accession>
<gene>
    <name evidence="1" type="ORF">AVEN_133819_1</name>
</gene>
<name>A0A4Y2QZH4_ARAVE</name>
<organism evidence="1 2">
    <name type="scientific">Araneus ventricosus</name>
    <name type="common">Orbweaver spider</name>
    <name type="synonym">Epeira ventricosa</name>
    <dbReference type="NCBI Taxonomy" id="182803"/>
    <lineage>
        <taxon>Eukaryota</taxon>
        <taxon>Metazoa</taxon>
        <taxon>Ecdysozoa</taxon>
        <taxon>Arthropoda</taxon>
        <taxon>Chelicerata</taxon>
        <taxon>Arachnida</taxon>
        <taxon>Araneae</taxon>
        <taxon>Araneomorphae</taxon>
        <taxon>Entelegynae</taxon>
        <taxon>Araneoidea</taxon>
        <taxon>Araneidae</taxon>
        <taxon>Araneus</taxon>
    </lineage>
</organism>
<comment type="caution">
    <text evidence="1">The sequence shown here is derived from an EMBL/GenBank/DDBJ whole genome shotgun (WGS) entry which is preliminary data.</text>
</comment>
<dbReference type="EMBL" id="BGPR01015306">
    <property type="protein sequence ID" value="GBN68731.1"/>
    <property type="molecule type" value="Genomic_DNA"/>
</dbReference>
<proteinExistence type="predicted"/>
<reference evidence="1 2" key="1">
    <citation type="journal article" date="2019" name="Sci. Rep.">
        <title>Orb-weaving spider Araneus ventricosus genome elucidates the spidroin gene catalogue.</title>
        <authorList>
            <person name="Kono N."/>
            <person name="Nakamura H."/>
            <person name="Ohtoshi R."/>
            <person name="Moran D.A.P."/>
            <person name="Shinohara A."/>
            <person name="Yoshida Y."/>
            <person name="Fujiwara M."/>
            <person name="Mori M."/>
            <person name="Tomita M."/>
            <person name="Arakawa K."/>
        </authorList>
    </citation>
    <scope>NUCLEOTIDE SEQUENCE [LARGE SCALE GENOMIC DNA]</scope>
</reference>
<sequence length="184" mass="21201">MEFEDDDSGDEVGQSGISFNLACWEKTLITNPLPQQKPYNPNDMEFWTKVCIYLFESELSFIVFRRSYTTSDPSENDYTIIDPTCPPPDLEEMWKKLREGSEWACPYEATLLRMCVMWSLSIRSLICNNKTEQKIRPYDFRISYHLSSNITTGYTLIILLFAASNTTSAPARMRAANAMKTVTK</sequence>